<feature type="domain" description="DDH" evidence="2">
    <location>
        <begin position="61"/>
        <end position="215"/>
    </location>
</feature>
<dbReference type="FunFam" id="3.90.1640.10:FF:000002">
    <property type="entry name" value="Cyclic-di-AMP phosphodiesterase"/>
    <property type="match status" value="1"/>
</dbReference>
<evidence type="ECO:0000259" key="2">
    <source>
        <dbReference type="Pfam" id="PF01368"/>
    </source>
</evidence>
<dbReference type="SUPFAM" id="SSF64182">
    <property type="entry name" value="DHH phosphoesterases"/>
    <property type="match status" value="1"/>
</dbReference>
<dbReference type="EMBL" id="CP045798">
    <property type="protein sequence ID" value="QNB47137.1"/>
    <property type="molecule type" value="Genomic_DNA"/>
</dbReference>
<reference evidence="4 5" key="1">
    <citation type="journal article" date="2019" name="Front. Microbiol.">
        <title>Thermoanaerosceptrum fracticalcis gen. nov. sp. nov., a Novel Fumarate-Fermenting Microorganism From a Deep Fractured Carbonate Aquifer of the US Great Basin.</title>
        <authorList>
            <person name="Hamilton-Brehm S.D."/>
            <person name="Stewart L.E."/>
            <person name="Zavarin M."/>
            <person name="Caldwell M."/>
            <person name="Lawson P.A."/>
            <person name="Onstott T.C."/>
            <person name="Grzymski J."/>
            <person name="Neveux I."/>
            <person name="Lollar B.S."/>
            <person name="Russell C.E."/>
            <person name="Moser D.P."/>
        </authorList>
    </citation>
    <scope>NUCLEOTIDE SEQUENCE [LARGE SCALE GENOMIC DNA]</scope>
    <source>
        <strain evidence="4 5">DRI-13</strain>
    </source>
</reference>
<dbReference type="Pfam" id="PF02272">
    <property type="entry name" value="DHHA1"/>
    <property type="match status" value="1"/>
</dbReference>
<keyword evidence="1" id="KW-0812">Transmembrane</keyword>
<dbReference type="GO" id="GO:0003676">
    <property type="term" value="F:nucleic acid binding"/>
    <property type="evidence" value="ECO:0007669"/>
    <property type="project" value="InterPro"/>
</dbReference>
<keyword evidence="1" id="KW-0472">Membrane</keyword>
<dbReference type="InterPro" id="IPR051319">
    <property type="entry name" value="Oligoribo/pAp-PDE_c-di-AMP_PDE"/>
</dbReference>
<dbReference type="Gene3D" id="3.90.1640.10">
    <property type="entry name" value="inorganic pyrophosphatase (n-terminal core)"/>
    <property type="match status" value="1"/>
</dbReference>
<keyword evidence="5" id="KW-1185">Reference proteome</keyword>
<name>A0A7G6E4Y3_THEFR</name>
<dbReference type="InterPro" id="IPR003156">
    <property type="entry name" value="DHHA1_dom"/>
</dbReference>
<dbReference type="AlphaFoldDB" id="A0A7G6E4Y3"/>
<dbReference type="KEGG" id="tfr:BR63_12980"/>
<proteinExistence type="predicted"/>
<dbReference type="RefSeq" id="WP_051965803.1">
    <property type="nucleotide sequence ID" value="NZ_CP045798.1"/>
</dbReference>
<dbReference type="Pfam" id="PF01368">
    <property type="entry name" value="DHH"/>
    <property type="match status" value="1"/>
</dbReference>
<organism evidence="4 5">
    <name type="scientific">Thermanaerosceptrum fracticalcis</name>
    <dbReference type="NCBI Taxonomy" id="1712410"/>
    <lineage>
        <taxon>Bacteria</taxon>
        <taxon>Bacillati</taxon>
        <taxon>Bacillota</taxon>
        <taxon>Clostridia</taxon>
        <taxon>Eubacteriales</taxon>
        <taxon>Peptococcaceae</taxon>
        <taxon>Thermanaerosceptrum</taxon>
    </lineage>
</organism>
<feature type="transmembrane region" description="Helical" evidence="1">
    <location>
        <begin position="6"/>
        <end position="23"/>
    </location>
</feature>
<dbReference type="Gene3D" id="3.10.310.30">
    <property type="match status" value="1"/>
</dbReference>
<dbReference type="PANTHER" id="PTHR47618:SF2">
    <property type="entry name" value="CYCLIC-DI-AMP PHOSPHODIESTERASE GDPP"/>
    <property type="match status" value="1"/>
</dbReference>
<dbReference type="OrthoDB" id="9759476at2"/>
<dbReference type="Proteomes" id="UP000515847">
    <property type="component" value="Chromosome"/>
</dbReference>
<gene>
    <name evidence="4" type="ORF">BR63_12980</name>
</gene>
<evidence type="ECO:0000313" key="4">
    <source>
        <dbReference type="EMBL" id="QNB47137.1"/>
    </source>
</evidence>
<dbReference type="InterPro" id="IPR038763">
    <property type="entry name" value="DHH_sf"/>
</dbReference>
<evidence type="ECO:0000256" key="1">
    <source>
        <dbReference type="SAM" id="Phobius"/>
    </source>
</evidence>
<evidence type="ECO:0000313" key="5">
    <source>
        <dbReference type="Proteomes" id="UP000515847"/>
    </source>
</evidence>
<dbReference type="InterPro" id="IPR001667">
    <property type="entry name" value="DDH_dom"/>
</dbReference>
<keyword evidence="1" id="KW-1133">Transmembrane helix</keyword>
<evidence type="ECO:0000259" key="3">
    <source>
        <dbReference type="Pfam" id="PF02272"/>
    </source>
</evidence>
<protein>
    <submittedName>
        <fullName evidence="4">Uncharacterized protein</fullName>
    </submittedName>
</protein>
<feature type="domain" description="DHHA1" evidence="3">
    <location>
        <begin position="292"/>
        <end position="367"/>
    </location>
</feature>
<accession>A0A7G6E4Y3</accession>
<sequence length="374" mass="40926">MDPWLSNLSVIILLILALVLLIFRDEFVKVKKKGLYKKSTENKTAQAMAYSLKELIAQASQVVIVGHDMADFDSFGAAVGVAKAVQDLGKRAWVVIDDHNPAIGKLLDLLPKSPLLDTLVKTSEVQRVLNPDTLLIVVDTHKPSLLAEPKLINMVKDVVVIDHHRRGEEFISEAKLVYVETDASSTCELVTELLQYLGDKVEIGKFEATALLAGITVDTKNFVYQTGVRTFEAASYLRRVGAEPTIVQKILRDDMVTVRKKAEVIRNARILCGQTALGVSREISPDAQLLAAKTADALLNIAEVNAAFVLWPFQGGTAVSARSTGELNVQTIMERLGGGGHLTIAAAQVNDTLENTEKTLLEILEEVFCKEVRV</sequence>
<dbReference type="PANTHER" id="PTHR47618">
    <property type="entry name" value="BIFUNCTIONAL OLIGORIBONUCLEASE AND PAP PHOSPHATASE NRNA"/>
    <property type="match status" value="1"/>
</dbReference>